<evidence type="ECO:0000313" key="1">
    <source>
        <dbReference type="EMBL" id="MBB3172524.1"/>
    </source>
</evidence>
<dbReference type="Gene3D" id="3.40.1260.10">
    <property type="entry name" value="DsrEFH-like"/>
    <property type="match status" value="1"/>
</dbReference>
<dbReference type="AlphaFoldDB" id="A0A839UVW9"/>
<dbReference type="SUPFAM" id="SSF75169">
    <property type="entry name" value="DsrEFH-like"/>
    <property type="match status" value="1"/>
</dbReference>
<accession>A0A839UVW9</accession>
<reference evidence="1 2" key="1">
    <citation type="submission" date="2020-08" db="EMBL/GenBank/DDBJ databases">
        <title>Genomic Encyclopedia of Type Strains, Phase III (KMG-III): the genomes of soil and plant-associated and newly described type strains.</title>
        <authorList>
            <person name="Whitman W."/>
        </authorList>
    </citation>
    <scope>NUCLEOTIDE SEQUENCE [LARGE SCALE GENOMIC DNA]</scope>
    <source>
        <strain evidence="1 2">CECT 8088</strain>
    </source>
</reference>
<sequence length="119" mass="11720">MSAPLAVMLVSGAQARLLAGLTLAAGGLAMGRETRVFVTGEALVVCLPDYHAAEDDRLAGLGLAGVAGLRDACLGMGATWLACDSALHAAGLAPEALLPGIEVGGIPALIEGGLTPAVF</sequence>
<keyword evidence="2" id="KW-1185">Reference proteome</keyword>
<organism evidence="1 2">
    <name type="scientific">Endobacter medicaginis</name>
    <dbReference type="NCBI Taxonomy" id="1181271"/>
    <lineage>
        <taxon>Bacteria</taxon>
        <taxon>Pseudomonadati</taxon>
        <taxon>Pseudomonadota</taxon>
        <taxon>Alphaproteobacteria</taxon>
        <taxon>Acetobacterales</taxon>
        <taxon>Acetobacteraceae</taxon>
        <taxon>Endobacter</taxon>
    </lineage>
</organism>
<proteinExistence type="predicted"/>
<dbReference type="InterPro" id="IPR027396">
    <property type="entry name" value="DsrEFH-like"/>
</dbReference>
<gene>
    <name evidence="1" type="ORF">FHR90_000330</name>
</gene>
<evidence type="ECO:0000313" key="2">
    <source>
        <dbReference type="Proteomes" id="UP000557688"/>
    </source>
</evidence>
<dbReference type="EMBL" id="JACHXV010000001">
    <property type="protein sequence ID" value="MBB3172524.1"/>
    <property type="molecule type" value="Genomic_DNA"/>
</dbReference>
<protein>
    <submittedName>
        <fullName evidence="1">Putative peroxiredoxin</fullName>
    </submittedName>
</protein>
<name>A0A839UVW9_9PROT</name>
<dbReference type="RefSeq" id="WP_183274640.1">
    <property type="nucleotide sequence ID" value="NZ_JACHXV010000001.1"/>
</dbReference>
<comment type="caution">
    <text evidence="1">The sequence shown here is derived from an EMBL/GenBank/DDBJ whole genome shotgun (WGS) entry which is preliminary data.</text>
</comment>
<dbReference type="Proteomes" id="UP000557688">
    <property type="component" value="Unassembled WGS sequence"/>
</dbReference>